<gene>
    <name evidence="3" type="ORF">NVS88_02545</name>
</gene>
<proteinExistence type="predicted"/>
<reference evidence="3" key="1">
    <citation type="submission" date="2022-08" db="EMBL/GenBank/DDBJ databases">
        <title>Genome analysis of Corynebacteriales strain.</title>
        <authorList>
            <person name="Lee S.D."/>
        </authorList>
    </citation>
    <scope>NUCLEOTIDE SEQUENCE</scope>
    <source>
        <strain evidence="3">D3-21</strain>
    </source>
</reference>
<dbReference type="GO" id="GO:0004311">
    <property type="term" value="F:geranylgeranyl diphosphate synthase activity"/>
    <property type="evidence" value="ECO:0007669"/>
    <property type="project" value="InterPro"/>
</dbReference>
<dbReference type="InterPro" id="IPR002060">
    <property type="entry name" value="Squ/phyt_synthse"/>
</dbReference>
<evidence type="ECO:0000256" key="2">
    <source>
        <dbReference type="ARBA" id="ARBA00022679"/>
    </source>
</evidence>
<keyword evidence="2" id="KW-0808">Transferase</keyword>
<dbReference type="RefSeq" id="WP_332519078.1">
    <property type="nucleotide sequence ID" value="NZ_JANRHA010000001.1"/>
</dbReference>
<dbReference type="InterPro" id="IPR044843">
    <property type="entry name" value="Trans_IPPS_bact-type"/>
</dbReference>
<protein>
    <submittedName>
        <fullName evidence="3">Phytoene/squalene synthase family protein</fullName>
    </submittedName>
</protein>
<dbReference type="AlphaFoldDB" id="A0A9X4RFX8"/>
<keyword evidence="4" id="KW-1185">Reference proteome</keyword>
<name>A0A9X4RFX8_9ACTN</name>
<sequence>MTDLDVPVDAPPVLAPTQVSASYEHCRAVTAYHGRSYYLATRLLPAERRPAVYALYAFARSVDDLVDRPTADDLGLTAALCRTEQRLRGALAGGSAPGPVLPALVDTVVRYRIDPEYFWAFLQSMRMDVPGSPEHVFEYESMEQLSRYMYGSASVIGLQLLPVLGTDLPGDPGALMPAAALGEAFQLTNFLRDVGEDLDRGRIYLPADELAAFGVDGDLLRHCRRTGHVDPRVARALAHLIARTRALYRNAEPGIGLLDRCARPCVRTAFTVYSLILDEIESSGYQVFTGRAVVPTRRRLGVAGAQLLRAGLGRA</sequence>
<dbReference type="PANTHER" id="PTHR31480">
    <property type="entry name" value="BIFUNCTIONAL LYCOPENE CYCLASE/PHYTOENE SYNTHASE"/>
    <property type="match status" value="1"/>
</dbReference>
<dbReference type="InterPro" id="IPR019845">
    <property type="entry name" value="Squalene/phytoene_synthase_CS"/>
</dbReference>
<dbReference type="CDD" id="cd00683">
    <property type="entry name" value="Trans_IPPS_HH"/>
    <property type="match status" value="1"/>
</dbReference>
<dbReference type="InterPro" id="IPR033904">
    <property type="entry name" value="Trans_IPPS_HH"/>
</dbReference>
<evidence type="ECO:0000256" key="1">
    <source>
        <dbReference type="ARBA" id="ARBA00004684"/>
    </source>
</evidence>
<dbReference type="EMBL" id="JANRHA010000001">
    <property type="protein sequence ID" value="MDG3013431.1"/>
    <property type="molecule type" value="Genomic_DNA"/>
</dbReference>
<dbReference type="PROSITE" id="PS01044">
    <property type="entry name" value="SQUALEN_PHYTOEN_SYN_1"/>
    <property type="match status" value="1"/>
</dbReference>
<dbReference type="GO" id="GO:0016117">
    <property type="term" value="P:carotenoid biosynthetic process"/>
    <property type="evidence" value="ECO:0007669"/>
    <property type="project" value="UniProtKB-ARBA"/>
</dbReference>
<dbReference type="Pfam" id="PF00494">
    <property type="entry name" value="SQS_PSY"/>
    <property type="match status" value="1"/>
</dbReference>
<dbReference type="SFLD" id="SFLDG01018">
    <property type="entry name" value="Squalene/Phytoene_Synthase_Lik"/>
    <property type="match status" value="1"/>
</dbReference>
<dbReference type="GO" id="GO:0051996">
    <property type="term" value="F:squalene synthase [NAD(P)H] activity"/>
    <property type="evidence" value="ECO:0007669"/>
    <property type="project" value="InterPro"/>
</dbReference>
<dbReference type="PROSITE" id="PS01045">
    <property type="entry name" value="SQUALEN_PHYTOEN_SYN_2"/>
    <property type="match status" value="1"/>
</dbReference>
<dbReference type="Gene3D" id="1.10.600.10">
    <property type="entry name" value="Farnesyl Diphosphate Synthase"/>
    <property type="match status" value="1"/>
</dbReference>
<dbReference type="SUPFAM" id="SSF48576">
    <property type="entry name" value="Terpenoid synthases"/>
    <property type="match status" value="1"/>
</dbReference>
<comment type="caution">
    <text evidence="3">The sequence shown here is derived from an EMBL/GenBank/DDBJ whole genome shotgun (WGS) entry which is preliminary data.</text>
</comment>
<dbReference type="SFLD" id="SFLDG01212">
    <property type="entry name" value="Phytoene_synthase_like"/>
    <property type="match status" value="1"/>
</dbReference>
<dbReference type="InterPro" id="IPR008949">
    <property type="entry name" value="Isoprenoid_synthase_dom_sf"/>
</dbReference>
<evidence type="ECO:0000313" key="4">
    <source>
        <dbReference type="Proteomes" id="UP001152755"/>
    </source>
</evidence>
<comment type="pathway">
    <text evidence="1">Carotenoid biosynthesis; phytoene biosynthesis.</text>
</comment>
<dbReference type="SFLD" id="SFLDS00005">
    <property type="entry name" value="Isoprenoid_Synthase_Type_I"/>
    <property type="match status" value="1"/>
</dbReference>
<accession>A0A9X4RFX8</accession>
<evidence type="ECO:0000313" key="3">
    <source>
        <dbReference type="EMBL" id="MDG3013431.1"/>
    </source>
</evidence>
<organism evidence="3 4">
    <name type="scientific">Speluncibacter jeojiensis</name>
    <dbReference type="NCBI Taxonomy" id="2710754"/>
    <lineage>
        <taxon>Bacteria</taxon>
        <taxon>Bacillati</taxon>
        <taxon>Actinomycetota</taxon>
        <taxon>Actinomycetes</taxon>
        <taxon>Mycobacteriales</taxon>
        <taxon>Speluncibacteraceae</taxon>
        <taxon>Speluncibacter</taxon>
    </lineage>
</organism>
<dbReference type="Proteomes" id="UP001152755">
    <property type="component" value="Unassembled WGS sequence"/>
</dbReference>